<gene>
    <name evidence="2" type="ORF">HanXRQr2_Chr10g0422491</name>
</gene>
<evidence type="ECO:0000313" key="2">
    <source>
        <dbReference type="EMBL" id="KAF5784919.1"/>
    </source>
</evidence>
<dbReference type="SUPFAM" id="SSF117281">
    <property type="entry name" value="Kelch motif"/>
    <property type="match status" value="1"/>
</dbReference>
<dbReference type="Gene3D" id="2.120.10.80">
    <property type="entry name" value="Kelch-type beta propeller"/>
    <property type="match status" value="2"/>
</dbReference>
<dbReference type="AlphaFoldDB" id="A0A9K3HV68"/>
<reference evidence="2" key="1">
    <citation type="journal article" date="2017" name="Nature">
        <title>The sunflower genome provides insights into oil metabolism, flowering and Asterid evolution.</title>
        <authorList>
            <person name="Badouin H."/>
            <person name="Gouzy J."/>
            <person name="Grassa C.J."/>
            <person name="Murat F."/>
            <person name="Staton S.E."/>
            <person name="Cottret L."/>
            <person name="Lelandais-Briere C."/>
            <person name="Owens G.L."/>
            <person name="Carrere S."/>
            <person name="Mayjonade B."/>
            <person name="Legrand L."/>
            <person name="Gill N."/>
            <person name="Kane N.C."/>
            <person name="Bowers J.E."/>
            <person name="Hubner S."/>
            <person name="Bellec A."/>
            <person name="Berard A."/>
            <person name="Berges H."/>
            <person name="Blanchet N."/>
            <person name="Boniface M.C."/>
            <person name="Brunel D."/>
            <person name="Catrice O."/>
            <person name="Chaidir N."/>
            <person name="Claudel C."/>
            <person name="Donnadieu C."/>
            <person name="Faraut T."/>
            <person name="Fievet G."/>
            <person name="Helmstetter N."/>
            <person name="King M."/>
            <person name="Knapp S.J."/>
            <person name="Lai Z."/>
            <person name="Le Paslier M.C."/>
            <person name="Lippi Y."/>
            <person name="Lorenzon L."/>
            <person name="Mandel J.R."/>
            <person name="Marage G."/>
            <person name="Marchand G."/>
            <person name="Marquand E."/>
            <person name="Bret-Mestries E."/>
            <person name="Morien E."/>
            <person name="Nambeesan S."/>
            <person name="Nguyen T."/>
            <person name="Pegot-Espagnet P."/>
            <person name="Pouilly N."/>
            <person name="Raftis F."/>
            <person name="Sallet E."/>
            <person name="Schiex T."/>
            <person name="Thomas J."/>
            <person name="Vandecasteele C."/>
            <person name="Vares D."/>
            <person name="Vear F."/>
            <person name="Vautrin S."/>
            <person name="Crespi M."/>
            <person name="Mangin B."/>
            <person name="Burke J.M."/>
            <person name="Salse J."/>
            <person name="Munos S."/>
            <person name="Vincourt P."/>
            <person name="Rieseberg L.H."/>
            <person name="Langlade N.B."/>
        </authorList>
    </citation>
    <scope>NUCLEOTIDE SEQUENCE</scope>
    <source>
        <tissue evidence="2">Leaves</tissue>
    </source>
</reference>
<comment type="caution">
    <text evidence="2">The sequence shown here is derived from an EMBL/GenBank/DDBJ whole genome shotgun (WGS) entry which is preliminary data.</text>
</comment>
<evidence type="ECO:0000313" key="3">
    <source>
        <dbReference type="Proteomes" id="UP000215914"/>
    </source>
</evidence>
<dbReference type="Gramene" id="mRNA:HanXRQr2_Chr10g0422491">
    <property type="protein sequence ID" value="CDS:HanXRQr2_Chr10g0422491.1"/>
    <property type="gene ID" value="HanXRQr2_Chr10g0422491"/>
</dbReference>
<dbReference type="PANTHER" id="PTHR47590:SF6">
    <property type="entry name" value="KELCH-TYPE BETA PROPELLER"/>
    <property type="match status" value="1"/>
</dbReference>
<protein>
    <submittedName>
        <fullName evidence="2">Kelch-type beta propeller</fullName>
    </submittedName>
</protein>
<accession>A0A9K3HV68</accession>
<dbReference type="PANTHER" id="PTHR47590">
    <property type="entry name" value="F-BOX/KELCH-REPEAT PROTEIN SKIP25"/>
    <property type="match status" value="1"/>
</dbReference>
<feature type="compositionally biased region" description="Polar residues" evidence="1">
    <location>
        <begin position="1"/>
        <end position="12"/>
    </location>
</feature>
<name>A0A9K3HV68_HELAN</name>
<keyword evidence="3" id="KW-1185">Reference proteome</keyword>
<feature type="region of interest" description="Disordered" evidence="1">
    <location>
        <begin position="1"/>
        <end position="20"/>
    </location>
</feature>
<dbReference type="EMBL" id="MNCJ02000325">
    <property type="protein sequence ID" value="KAF5784919.1"/>
    <property type="molecule type" value="Genomic_DNA"/>
</dbReference>
<proteinExistence type="predicted"/>
<reference evidence="2" key="2">
    <citation type="submission" date="2020-06" db="EMBL/GenBank/DDBJ databases">
        <title>Helianthus annuus Genome sequencing and assembly Release 2.</title>
        <authorList>
            <person name="Gouzy J."/>
            <person name="Langlade N."/>
            <person name="Munos S."/>
        </authorList>
    </citation>
    <scope>NUCLEOTIDE SEQUENCE</scope>
    <source>
        <tissue evidence="2">Leaves</tissue>
    </source>
</reference>
<dbReference type="Proteomes" id="UP000215914">
    <property type="component" value="Unassembled WGS sequence"/>
</dbReference>
<dbReference type="InterPro" id="IPR015915">
    <property type="entry name" value="Kelch-typ_b-propeller"/>
</dbReference>
<sequence length="490" mass="54563">MANQTRATTTPTAKHRKLSDDHHSLLPGLPDHIAQLCLSLISPSALYSVCRSWRRLIYTVTFPPFRSLYTLSLPTNSAVDGGQMVKLFSFDPISSKWITVKSPLLPPYLRHLSLRHPSFMSRNFSIQSVSVSGNLVLIAATAVHQSLPVPAFPHPLIFNPLSNTWSSCPPLSTPRRWCAAGALQDTVVVASGIGSHYTETVARSVEKWVVRKSESFDEKIQSLTHLKLENESFDEKIQSLNHLKLKSESLDENPDGYCEKIQSLDEKTDGYCEKIQSLNHSKLKTESLDETPYGNCEKIQSLNNLKQKSESLDENPYGKWEKMQSLKQSKLCREAIDAVGWKGKLCMVNVKGDYAKEGFVYNLDSDEWAEMPVGMLGGWRGPTAAMDEETMYVVDESRGVLRRYNEDGDKWSEVVVDERLKGAEYIAAGGGRVCVVGEKGVGIVVVDVVVEPPRLWVVETPPGHDVLGLHILPRMCSPELKSPVALLESK</sequence>
<evidence type="ECO:0000256" key="1">
    <source>
        <dbReference type="SAM" id="MobiDB-lite"/>
    </source>
</evidence>
<organism evidence="2 3">
    <name type="scientific">Helianthus annuus</name>
    <name type="common">Common sunflower</name>
    <dbReference type="NCBI Taxonomy" id="4232"/>
    <lineage>
        <taxon>Eukaryota</taxon>
        <taxon>Viridiplantae</taxon>
        <taxon>Streptophyta</taxon>
        <taxon>Embryophyta</taxon>
        <taxon>Tracheophyta</taxon>
        <taxon>Spermatophyta</taxon>
        <taxon>Magnoliopsida</taxon>
        <taxon>eudicotyledons</taxon>
        <taxon>Gunneridae</taxon>
        <taxon>Pentapetalae</taxon>
        <taxon>asterids</taxon>
        <taxon>campanulids</taxon>
        <taxon>Asterales</taxon>
        <taxon>Asteraceae</taxon>
        <taxon>Asteroideae</taxon>
        <taxon>Heliantheae alliance</taxon>
        <taxon>Heliantheae</taxon>
        <taxon>Helianthus</taxon>
    </lineage>
</organism>